<sequence>MIKALFDLPLDMANKSVDDAFEGCRDQMRELVIRNYLQQELNSSTHFATVWKTAIDKVNSTKSELNKTQAAAIYVYTLGGQKQVYQLFNNACRNGKNNYINGSFQFYSLYFFLTDAIQYLKSNNPFCLTSYRRTKVAFKTDVLNQEIRFGSFTSSSLLQNLSHFGHKSCFIIHTCFGAEVYNYSSLKTHEKEVLIPPYEVFKVTKSEQKDPWCDVEYELQSTRKRSDLNCVIAEEIL</sequence>
<dbReference type="PROSITE" id="PS51996">
    <property type="entry name" value="TR_MART"/>
    <property type="match status" value="1"/>
</dbReference>
<comment type="subcellular location">
    <subcellularLocation>
        <location evidence="1">Secreted</location>
    </subcellularLocation>
</comment>
<keyword evidence="16" id="KW-1185">Reference proteome</keyword>
<keyword evidence="5 14" id="KW-0328">Glycosyltransferase</keyword>
<keyword evidence="4" id="KW-0800">Toxin</keyword>
<keyword evidence="9 14" id="KW-0521">NADP</keyword>
<protein>
    <recommendedName>
        <fullName evidence="14">NAD(P)(+)--arginine ADP-ribosyltransferase</fullName>
        <ecNumber evidence="14">2.4.2.31</ecNumber>
    </recommendedName>
    <alternativeName>
        <fullName evidence="14">Mono(ADP-ribosyl)transferase</fullName>
    </alternativeName>
</protein>
<reference evidence="15" key="4">
    <citation type="submission" date="2025-08" db="UniProtKB">
        <authorList>
            <consortium name="Ensembl"/>
        </authorList>
    </citation>
    <scope>IDENTIFICATION</scope>
</reference>
<comment type="catalytic activity">
    <reaction evidence="13 14">
        <text>L-arginyl-[protein] + NAD(+) = N(omega)-(ADP-D-ribosyl)-L-arginyl-[protein] + nicotinamide + H(+)</text>
        <dbReference type="Rhea" id="RHEA:19149"/>
        <dbReference type="Rhea" id="RHEA-COMP:10532"/>
        <dbReference type="Rhea" id="RHEA-COMP:15087"/>
        <dbReference type="ChEBI" id="CHEBI:15378"/>
        <dbReference type="ChEBI" id="CHEBI:17154"/>
        <dbReference type="ChEBI" id="CHEBI:29965"/>
        <dbReference type="ChEBI" id="CHEBI:57540"/>
        <dbReference type="ChEBI" id="CHEBI:142554"/>
        <dbReference type="EC" id="2.4.2.31"/>
    </reaction>
</comment>
<dbReference type="Proteomes" id="UP000314983">
    <property type="component" value="Chromosome 11"/>
</dbReference>
<dbReference type="InterPro" id="IPR000768">
    <property type="entry name" value="ART"/>
</dbReference>
<evidence type="ECO:0000256" key="10">
    <source>
        <dbReference type="ARBA" id="ARBA00023026"/>
    </source>
</evidence>
<dbReference type="GO" id="GO:0003950">
    <property type="term" value="F:NAD+ poly-ADP-ribosyltransferase activity"/>
    <property type="evidence" value="ECO:0007669"/>
    <property type="project" value="TreeGrafter"/>
</dbReference>
<evidence type="ECO:0000256" key="6">
    <source>
        <dbReference type="ARBA" id="ARBA00022679"/>
    </source>
</evidence>
<evidence type="ECO:0000256" key="2">
    <source>
        <dbReference type="ARBA" id="ARBA00009558"/>
    </source>
</evidence>
<comment type="similarity">
    <text evidence="2 14">Belongs to the Arg-specific ADP-ribosyltransferase family.</text>
</comment>
<keyword evidence="6 14" id="KW-0808">Transferase</keyword>
<keyword evidence="12" id="KW-1015">Disulfide bond</keyword>
<keyword evidence="3" id="KW-0964">Secreted</keyword>
<dbReference type="GeneTree" id="ENSGT01030000234601"/>
<keyword evidence="8" id="KW-0732">Signal</keyword>
<dbReference type="PRINTS" id="PR00970">
    <property type="entry name" value="RIBTRNSFRASE"/>
</dbReference>
<dbReference type="Pfam" id="PF01129">
    <property type="entry name" value="ART"/>
    <property type="match status" value="1"/>
</dbReference>
<proteinExistence type="inferred from homology"/>
<reference evidence="16" key="2">
    <citation type="journal article" date="2017" name="Sci. Adv.">
        <title>A tail of two voltages: Proteomic comparison of the three electric organs of the electric eel.</title>
        <authorList>
            <person name="Traeger L.L."/>
            <person name="Sabat G."/>
            <person name="Barrett-Wilt G.A."/>
            <person name="Wells G.B."/>
            <person name="Sussman M.R."/>
        </authorList>
    </citation>
    <scope>NUCLEOTIDE SEQUENCE [LARGE SCALE GENOMIC DNA]</scope>
</reference>
<reference evidence="16" key="1">
    <citation type="journal article" date="2014" name="Science">
        <title>Nonhuman genetics. Genomic basis for the convergent evolution of electric organs.</title>
        <authorList>
            <person name="Gallant J.R."/>
            <person name="Traeger L.L."/>
            <person name="Volkening J.D."/>
            <person name="Moffett H."/>
            <person name="Chen P.H."/>
            <person name="Novina C.D."/>
            <person name="Phillips G.N.Jr."/>
            <person name="Anand R."/>
            <person name="Wells G.B."/>
            <person name="Pinch M."/>
            <person name="Guth R."/>
            <person name="Unguez G.A."/>
            <person name="Albert J.S."/>
            <person name="Zakon H.H."/>
            <person name="Samanta M.P."/>
            <person name="Sussman M.R."/>
        </authorList>
    </citation>
    <scope>NUCLEOTIDE SEQUENCE [LARGE SCALE GENOMIC DNA]</scope>
</reference>
<dbReference type="GO" id="GO:0016779">
    <property type="term" value="F:nucleotidyltransferase activity"/>
    <property type="evidence" value="ECO:0007669"/>
    <property type="project" value="UniProtKB-KW"/>
</dbReference>
<organism evidence="15 16">
    <name type="scientific">Electrophorus electricus</name>
    <name type="common">Electric eel</name>
    <name type="synonym">Gymnotus electricus</name>
    <dbReference type="NCBI Taxonomy" id="8005"/>
    <lineage>
        <taxon>Eukaryota</taxon>
        <taxon>Metazoa</taxon>
        <taxon>Chordata</taxon>
        <taxon>Craniata</taxon>
        <taxon>Vertebrata</taxon>
        <taxon>Euteleostomi</taxon>
        <taxon>Actinopterygii</taxon>
        <taxon>Neopterygii</taxon>
        <taxon>Teleostei</taxon>
        <taxon>Ostariophysi</taxon>
        <taxon>Gymnotiformes</taxon>
        <taxon>Gymnotoidei</taxon>
        <taxon>Gymnotidae</taxon>
        <taxon>Electrophorus</taxon>
    </lineage>
</organism>
<evidence type="ECO:0000256" key="9">
    <source>
        <dbReference type="ARBA" id="ARBA00022857"/>
    </source>
</evidence>
<dbReference type="FunFam" id="3.90.176.10:FF:000001">
    <property type="entry name" value="NAD(P)(+)--arginine ADP-ribosyltransferase"/>
    <property type="match status" value="1"/>
</dbReference>
<dbReference type="PANTHER" id="PTHR10339:SF25">
    <property type="entry name" value="SECRETED EXOENZYME S"/>
    <property type="match status" value="1"/>
</dbReference>
<dbReference type="AlphaFoldDB" id="A0A4W4GZH8"/>
<dbReference type="EC" id="2.4.2.31" evidence="14"/>
<evidence type="ECO:0000256" key="5">
    <source>
        <dbReference type="ARBA" id="ARBA00022676"/>
    </source>
</evidence>
<dbReference type="OMA" id="VAIWAYT"/>
<dbReference type="Ensembl" id="ENSEEET00000044870.2">
    <property type="protein sequence ID" value="ENSEEEP00000044366.2"/>
    <property type="gene ID" value="ENSEEEG00000020957.2"/>
</dbReference>
<dbReference type="GO" id="GO:0090729">
    <property type="term" value="F:toxin activity"/>
    <property type="evidence" value="ECO:0007669"/>
    <property type="project" value="UniProtKB-KW"/>
</dbReference>
<evidence type="ECO:0000256" key="3">
    <source>
        <dbReference type="ARBA" id="ARBA00022525"/>
    </source>
</evidence>
<name>A0A4W4GZH8_ELEEL</name>
<evidence type="ECO:0000313" key="15">
    <source>
        <dbReference type="Ensembl" id="ENSEEEP00000044366.2"/>
    </source>
</evidence>
<evidence type="ECO:0000256" key="4">
    <source>
        <dbReference type="ARBA" id="ARBA00022656"/>
    </source>
</evidence>
<reference evidence="15" key="5">
    <citation type="submission" date="2025-09" db="UniProtKB">
        <authorList>
            <consortium name="Ensembl"/>
        </authorList>
    </citation>
    <scope>IDENTIFICATION</scope>
</reference>
<reference evidence="15" key="3">
    <citation type="submission" date="2020-05" db="EMBL/GenBank/DDBJ databases">
        <title>Electrophorus electricus (electric eel) genome, fEleEle1, primary haplotype.</title>
        <authorList>
            <person name="Myers G."/>
            <person name="Meyer A."/>
            <person name="Fedrigo O."/>
            <person name="Formenti G."/>
            <person name="Rhie A."/>
            <person name="Tracey A."/>
            <person name="Sims Y."/>
            <person name="Jarvis E.D."/>
        </authorList>
    </citation>
    <scope>NUCLEOTIDE SEQUENCE [LARGE SCALE GENOMIC DNA]</scope>
</reference>
<keyword evidence="11 14" id="KW-0520">NAD</keyword>
<evidence type="ECO:0000256" key="14">
    <source>
        <dbReference type="RuleBase" id="RU361228"/>
    </source>
</evidence>
<keyword evidence="10" id="KW-0843">Virulence</keyword>
<evidence type="ECO:0000256" key="12">
    <source>
        <dbReference type="ARBA" id="ARBA00023157"/>
    </source>
</evidence>
<evidence type="ECO:0000256" key="13">
    <source>
        <dbReference type="ARBA" id="ARBA00047597"/>
    </source>
</evidence>
<evidence type="ECO:0000256" key="7">
    <source>
        <dbReference type="ARBA" id="ARBA00022695"/>
    </source>
</evidence>
<dbReference type="InterPro" id="IPR050999">
    <property type="entry name" value="ADP-ribosyltransferase_ARG"/>
</dbReference>
<evidence type="ECO:0000256" key="8">
    <source>
        <dbReference type="ARBA" id="ARBA00022729"/>
    </source>
</evidence>
<accession>A0A4W4GZH8</accession>
<evidence type="ECO:0000256" key="11">
    <source>
        <dbReference type="ARBA" id="ARBA00023027"/>
    </source>
</evidence>
<evidence type="ECO:0000256" key="1">
    <source>
        <dbReference type="ARBA" id="ARBA00004613"/>
    </source>
</evidence>
<dbReference type="PANTHER" id="PTHR10339">
    <property type="entry name" value="ADP-RIBOSYLTRANSFERASE"/>
    <property type="match status" value="1"/>
</dbReference>
<dbReference type="GO" id="GO:0106274">
    <property type="term" value="F:NAD+-protein-arginine ADP-ribosyltransferase activity"/>
    <property type="evidence" value="ECO:0007669"/>
    <property type="project" value="UniProtKB-EC"/>
</dbReference>
<dbReference type="STRING" id="8005.ENSEEEP00000044366"/>
<evidence type="ECO:0000313" key="16">
    <source>
        <dbReference type="Proteomes" id="UP000314983"/>
    </source>
</evidence>
<keyword evidence="7" id="KW-0548">Nucleotidyltransferase</keyword>
<dbReference type="SUPFAM" id="SSF56399">
    <property type="entry name" value="ADP-ribosylation"/>
    <property type="match status" value="1"/>
</dbReference>
<dbReference type="Gene3D" id="3.90.176.10">
    <property type="entry name" value="Toxin ADP-ribosyltransferase, Chain A, domain 1"/>
    <property type="match status" value="1"/>
</dbReference>
<dbReference type="GO" id="GO:0005576">
    <property type="term" value="C:extracellular region"/>
    <property type="evidence" value="ECO:0007669"/>
    <property type="project" value="UniProtKB-SubCell"/>
</dbReference>